<proteinExistence type="predicted"/>
<protein>
    <recommendedName>
        <fullName evidence="3">DUF3800 domain-containing protein</fullName>
    </recommendedName>
</protein>
<name>A0A1H5C7C3_9ACTN</name>
<organism evidence="1 2">
    <name type="scientific">Jiangella alba</name>
    <dbReference type="NCBI Taxonomy" id="561176"/>
    <lineage>
        <taxon>Bacteria</taxon>
        <taxon>Bacillati</taxon>
        <taxon>Actinomycetota</taxon>
        <taxon>Actinomycetes</taxon>
        <taxon>Jiangellales</taxon>
        <taxon>Jiangellaceae</taxon>
        <taxon>Jiangella</taxon>
    </lineage>
</organism>
<evidence type="ECO:0008006" key="3">
    <source>
        <dbReference type="Google" id="ProtNLM"/>
    </source>
</evidence>
<dbReference type="Proteomes" id="UP000181980">
    <property type="component" value="Unassembled WGS sequence"/>
</dbReference>
<evidence type="ECO:0000313" key="1">
    <source>
        <dbReference type="EMBL" id="SED62407.1"/>
    </source>
</evidence>
<dbReference type="EMBL" id="FNUC01000001">
    <property type="protein sequence ID" value="SED62407.1"/>
    <property type="molecule type" value="Genomic_DNA"/>
</dbReference>
<evidence type="ECO:0000313" key="2">
    <source>
        <dbReference type="Proteomes" id="UP000181980"/>
    </source>
</evidence>
<gene>
    <name evidence="1" type="ORF">SAMN04488561_0121</name>
</gene>
<keyword evidence="2" id="KW-1185">Reference proteome</keyword>
<sequence>MDGSAAVEIACDESGSEGERLAGGNTDVFGYGSVRVDAAAAAACVAELRARIRSPAVEYKANHLLRSKHRAALAWFLGADGPVAGRAHVYLVDKPFLLVTRVVAAVADGSETDAAALYRAGPRAFGTERWTAFLTASNDLLRAAGRRPAPDDPAAAFAVAASALRADADAAGDVVAALLAGRQRAADLRDALDRGPGAVASLDPLLPAFARVVEHWSAGGRPVRVLHDEQRILTPERVAGLDTLNGRLAGLRFADSIVEPRVQVADFLAGVARRIAEDELAGAHDPELAGLLRPYVDPGSLWADDASWAALGRENPSRTGRPAP</sequence>
<reference evidence="2" key="1">
    <citation type="submission" date="2016-10" db="EMBL/GenBank/DDBJ databases">
        <authorList>
            <person name="Varghese N."/>
            <person name="Submissions S."/>
        </authorList>
    </citation>
    <scope>NUCLEOTIDE SEQUENCE [LARGE SCALE GENOMIC DNA]</scope>
    <source>
        <strain evidence="2">DSM 45237</strain>
    </source>
</reference>
<dbReference type="AlphaFoldDB" id="A0A1H5C7C3"/>
<accession>A0A1H5C7C3</accession>
<dbReference type="OrthoDB" id="5521286at2"/>
<dbReference type="STRING" id="561176.SAMN04488561_0121"/>
<dbReference type="RefSeq" id="WP_069114002.1">
    <property type="nucleotide sequence ID" value="NZ_FNUC01000001.1"/>
</dbReference>